<dbReference type="RefSeq" id="WP_257719990.1">
    <property type="nucleotide sequence ID" value="NZ_CP012850.1"/>
</dbReference>
<dbReference type="Gene3D" id="3.30.565.10">
    <property type="entry name" value="Histidine kinase-like ATPase, C-terminal domain"/>
    <property type="match status" value="1"/>
</dbReference>
<dbReference type="AlphaFoldDB" id="A0A654M2E7"/>
<keyword evidence="1" id="KW-0418">Kinase</keyword>
<reference evidence="2" key="1">
    <citation type="submission" date="2015-10" db="EMBL/GenBank/DDBJ databases">
        <title>Niche specialization of a soil ammonia-oxidizing archaeon, Candidatus Nitrosocosmicus oleophilus.</title>
        <authorList>
            <person name="Jung M.-Y."/>
            <person name="Rhee S.-K."/>
        </authorList>
    </citation>
    <scope>NUCLEOTIDE SEQUENCE [LARGE SCALE GENOMIC DNA]</scope>
    <source>
        <strain evidence="2">MY3</strain>
    </source>
</reference>
<dbReference type="InterPro" id="IPR036890">
    <property type="entry name" value="HATPase_C_sf"/>
</dbReference>
<dbReference type="SUPFAM" id="SSF55874">
    <property type="entry name" value="ATPase domain of HSP90 chaperone/DNA topoisomerase II/histidine kinase"/>
    <property type="match status" value="1"/>
</dbReference>
<gene>
    <name evidence="1" type="ORF">NMY3_03422</name>
</gene>
<name>A0A654M2E7_9ARCH</name>
<dbReference type="EMBL" id="CP012850">
    <property type="protein sequence ID" value="ALI37605.1"/>
    <property type="molecule type" value="Genomic_DNA"/>
</dbReference>
<evidence type="ECO:0000313" key="1">
    <source>
        <dbReference type="EMBL" id="ALI37605.1"/>
    </source>
</evidence>
<organism evidence="1 2">
    <name type="scientific">Candidatus Nitrosocosmicus oleophilus</name>
    <dbReference type="NCBI Taxonomy" id="1353260"/>
    <lineage>
        <taxon>Archaea</taxon>
        <taxon>Nitrososphaerota</taxon>
        <taxon>Nitrososphaeria</taxon>
        <taxon>Nitrososphaerales</taxon>
        <taxon>Nitrososphaeraceae</taxon>
        <taxon>Candidatus Nitrosocosmicus</taxon>
    </lineage>
</organism>
<dbReference type="KEGG" id="taa:NMY3_03422"/>
<dbReference type="Proteomes" id="UP000058925">
    <property type="component" value="Chromosome"/>
</dbReference>
<dbReference type="GO" id="GO:0016301">
    <property type="term" value="F:kinase activity"/>
    <property type="evidence" value="ECO:0007669"/>
    <property type="project" value="UniProtKB-KW"/>
</dbReference>
<keyword evidence="2" id="KW-1185">Reference proteome</keyword>
<protein>
    <submittedName>
        <fullName evidence="1">Adaptive-response sensory kinase</fullName>
    </submittedName>
</protein>
<dbReference type="GeneID" id="74305831"/>
<keyword evidence="1" id="KW-0808">Transferase</keyword>
<accession>A0A654M2E7</accession>
<proteinExistence type="predicted"/>
<evidence type="ECO:0000313" key="2">
    <source>
        <dbReference type="Proteomes" id="UP000058925"/>
    </source>
</evidence>
<sequence length="44" mass="4921">MEYICKNIIEAHGGKIWTKNNNEDKGATFAFTLPVVTQISPIVK</sequence>